<keyword evidence="2" id="KW-1185">Reference proteome</keyword>
<dbReference type="AlphaFoldDB" id="A0A498PNK6"/>
<accession>A0A498PNK6</accession>
<evidence type="ECO:0000313" key="1">
    <source>
        <dbReference type="EMBL" id="VBA31469.1"/>
    </source>
</evidence>
<evidence type="ECO:0008006" key="3">
    <source>
        <dbReference type="Google" id="ProtNLM"/>
    </source>
</evidence>
<dbReference type="EMBL" id="UPHP01000001">
    <property type="protein sequence ID" value="VBA31469.1"/>
    <property type="molecule type" value="Genomic_DNA"/>
</dbReference>
<organism evidence="1 2">
    <name type="scientific">Mycobacterium attenuatum</name>
    <dbReference type="NCBI Taxonomy" id="2341086"/>
    <lineage>
        <taxon>Bacteria</taxon>
        <taxon>Bacillati</taxon>
        <taxon>Actinomycetota</taxon>
        <taxon>Actinomycetes</taxon>
        <taxon>Mycobacteriales</taxon>
        <taxon>Mycobacteriaceae</taxon>
        <taxon>Mycobacterium</taxon>
    </lineage>
</organism>
<dbReference type="RefSeq" id="WP_122524803.1">
    <property type="nucleotide sequence ID" value="NZ_UPHP01000001.1"/>
</dbReference>
<name>A0A498PNK6_9MYCO</name>
<evidence type="ECO:0000313" key="2">
    <source>
        <dbReference type="Proteomes" id="UP000273307"/>
    </source>
</evidence>
<gene>
    <name evidence="1" type="ORF">LAUMK136_00064</name>
</gene>
<dbReference type="InterPro" id="IPR021804">
    <property type="entry name" value="DUF3375"/>
</dbReference>
<dbReference type="Pfam" id="PF11855">
    <property type="entry name" value="DUF3375"/>
    <property type="match status" value="1"/>
</dbReference>
<dbReference type="OrthoDB" id="4759240at2"/>
<protein>
    <recommendedName>
        <fullName evidence="3">DUF3375 domain-containing protein</fullName>
    </recommendedName>
</protein>
<dbReference type="Proteomes" id="UP000273307">
    <property type="component" value="Unassembled WGS sequence"/>
</dbReference>
<reference evidence="1 2" key="1">
    <citation type="submission" date="2018-09" db="EMBL/GenBank/DDBJ databases">
        <authorList>
            <person name="Tagini F."/>
        </authorList>
    </citation>
    <scope>NUCLEOTIDE SEQUENCE [LARGE SCALE GENOMIC DNA]</scope>
    <source>
        <strain evidence="1 2">MK136</strain>
    </source>
</reference>
<proteinExistence type="predicted"/>
<sequence length="481" mass="53166">MDLRELVQANRDLHRESPTLKLFAADTIAAVLALMERHLDRGVKVAETELVTLLEQDMPIVGLSSQTPAQLISSWGEKGWLHRISDDVVPGARRVCWISVEAQTVLDLVRRLRNDDTVATGGSIIGMADRLKRVASQLDGDPERLRNDLDERIAELQRQRDDLDAGLRPEPDLLDLEDEAKAIGRQMEQVISDIGRYGTMQNRITTGLLSEFGDSDLDFRDRQRRLFTDYDVLYESREQASYAAFTRMIQDPAAQLRLRRDIDLVATALPGLDDRSRELLRGFLTAVSRQMSEVDRVRQRCAARVRRFFAAGTAEQSRGFARQLNEAIMAGQALLQVSLTDSHLDCEIPIVTSDAATSLGALGFKIVDPTPPPLAQESAEIVDLEGFSALAAQVDVDALAGLVNAAVESGPVSLPEAFSLVDEAYLGELLVLWTWAHAQPQGDANQSGAATVQFRSLEGNDRQMQVPLLMFTEPVIEGDLL</sequence>